<proteinExistence type="predicted"/>
<dbReference type="OrthoDB" id="401454at2"/>
<dbReference type="Proteomes" id="UP000320801">
    <property type="component" value="Unassembled WGS sequence"/>
</dbReference>
<gene>
    <name evidence="1" type="ORF">E1I18_01550</name>
</gene>
<comment type="caution">
    <text evidence="1">The sequence shown here is derived from an EMBL/GenBank/DDBJ whole genome shotgun (WGS) entry which is preliminary data.</text>
</comment>
<protein>
    <recommendedName>
        <fullName evidence="3">Restriction endonuclease subunit S</fullName>
    </recommendedName>
</protein>
<organism evidence="1 2">
    <name type="scientific">Mycoplasmopsis mucosicanis</name>
    <dbReference type="NCBI Taxonomy" id="458208"/>
    <lineage>
        <taxon>Bacteria</taxon>
        <taxon>Bacillati</taxon>
        <taxon>Mycoplasmatota</taxon>
        <taxon>Mycoplasmoidales</taxon>
        <taxon>Metamycoplasmataceae</taxon>
        <taxon>Mycoplasmopsis</taxon>
    </lineage>
</organism>
<sequence length="134" mass="15626">MSNELKPKIRFKGFVDAWELKRFDSLLEVSKVKNNHNFFNRSDVLSVSKEYGVINQIMFLGRSFAGKLLNNYKILKKDQLVYTKSPLSDNPYGIIKCNKHIDGIVSSLYAVYNPKNIINPIFIDHFKYQTEWTS</sequence>
<name>A0A507SQ96_9BACT</name>
<dbReference type="RefSeq" id="WP_141483844.1">
    <property type="nucleotide sequence ID" value="NZ_SMDN01000004.1"/>
</dbReference>
<reference evidence="1 2" key="1">
    <citation type="submission" date="2019-03" db="EMBL/GenBank/DDBJ databases">
        <title>Characterization of a novel Mycoplasma cynos real-time PCR assay.</title>
        <authorList>
            <person name="Tallmadge R.L."/>
            <person name="Mitchell P.K."/>
            <person name="Goodman L."/>
        </authorList>
    </citation>
    <scope>NUCLEOTIDE SEQUENCE [LARGE SCALE GENOMIC DNA]</scope>
    <source>
        <strain evidence="1 2">1642</strain>
    </source>
</reference>
<evidence type="ECO:0008006" key="3">
    <source>
        <dbReference type="Google" id="ProtNLM"/>
    </source>
</evidence>
<evidence type="ECO:0000313" key="2">
    <source>
        <dbReference type="Proteomes" id="UP000320801"/>
    </source>
</evidence>
<dbReference type="EMBL" id="SMDN01000004">
    <property type="protein sequence ID" value="TQC53989.1"/>
    <property type="molecule type" value="Genomic_DNA"/>
</dbReference>
<accession>A0A507SQ96</accession>
<evidence type="ECO:0000313" key="1">
    <source>
        <dbReference type="EMBL" id="TQC53989.1"/>
    </source>
</evidence>
<dbReference type="SUPFAM" id="SSF116734">
    <property type="entry name" value="DNA methylase specificity domain"/>
    <property type="match status" value="1"/>
</dbReference>
<keyword evidence="2" id="KW-1185">Reference proteome</keyword>
<dbReference type="AlphaFoldDB" id="A0A507SQ96"/>